<dbReference type="PANTHER" id="PTHR23159:SF31">
    <property type="entry name" value="CENTROSOME-ASSOCIATED PROTEIN CEP250 ISOFORM X1"/>
    <property type="match status" value="1"/>
</dbReference>
<feature type="compositionally biased region" description="Polar residues" evidence="2">
    <location>
        <begin position="265"/>
        <end position="276"/>
    </location>
</feature>
<feature type="compositionally biased region" description="Acidic residues" evidence="2">
    <location>
        <begin position="314"/>
        <end position="334"/>
    </location>
</feature>
<feature type="compositionally biased region" description="Polar residues" evidence="2">
    <location>
        <begin position="230"/>
        <end position="255"/>
    </location>
</feature>
<keyword evidence="1" id="KW-0175">Coiled coil</keyword>
<dbReference type="AlphaFoldDB" id="A0AAN6XVG3"/>
<feature type="region of interest" description="Disordered" evidence="2">
    <location>
        <begin position="159"/>
        <end position="300"/>
    </location>
</feature>
<dbReference type="Proteomes" id="UP001301769">
    <property type="component" value="Unassembled WGS sequence"/>
</dbReference>
<feature type="coiled-coil region" evidence="1">
    <location>
        <begin position="32"/>
        <end position="80"/>
    </location>
</feature>
<feature type="compositionally biased region" description="Basic and acidic residues" evidence="2">
    <location>
        <begin position="335"/>
        <end position="345"/>
    </location>
</feature>
<evidence type="ECO:0000313" key="3">
    <source>
        <dbReference type="EMBL" id="KAK4207649.1"/>
    </source>
</evidence>
<evidence type="ECO:0000256" key="1">
    <source>
        <dbReference type="SAM" id="Coils"/>
    </source>
</evidence>
<keyword evidence="4" id="KW-1185">Reference proteome</keyword>
<name>A0AAN6XVG3_9PEZI</name>
<proteinExistence type="predicted"/>
<evidence type="ECO:0000256" key="2">
    <source>
        <dbReference type="SAM" id="MobiDB-lite"/>
    </source>
</evidence>
<feature type="compositionally biased region" description="Pro residues" evidence="2">
    <location>
        <begin position="277"/>
        <end position="288"/>
    </location>
</feature>
<comment type="caution">
    <text evidence="3">The sequence shown here is derived from an EMBL/GenBank/DDBJ whole genome shotgun (WGS) entry which is preliminary data.</text>
</comment>
<gene>
    <name evidence="3" type="ORF">QBC37DRAFT_379863</name>
</gene>
<accession>A0AAN6XVG3</accession>
<dbReference type="PANTHER" id="PTHR23159">
    <property type="entry name" value="CENTROSOMAL PROTEIN 2"/>
    <property type="match status" value="1"/>
</dbReference>
<sequence>MGFFKKDKHPSAAQQEQAIQQQQQLVTAQNWATHLQSAISQLQAQLSEQNRLVHLCRTESANLQTELQNTRRQLQSTQGNLNAEVFQRQTIDRRLQETDFEYTMRLSSLDDELARSRQVTDQLRQELSSSSGVAEQYRRENVNLKQALTDLRQQYEEYRQDASRRLQEAATQASPQGNGGPSPERAGSNRSSTGSPWGAIFANTQPPAELPAINTGHSGTVSPGPRIHVRQSQPQLRPSRGQTNPFRPASTTGARSSVHLPSAGIITTPTPNSTLQSPPPYQRNPPGSPAQGPNPQRQPPAFLVPAIRATPAPIEEEESDSDSDTSMPDQEESEEAQHRRAILESAEISRYEDRVRAAEASREQMQAQFTALSGEVTTLRKTLEEKDRELFVRDNQLEWVQQRAAALVRGDGDSLFLVDL</sequence>
<organism evidence="3 4">
    <name type="scientific">Rhypophila decipiens</name>
    <dbReference type="NCBI Taxonomy" id="261697"/>
    <lineage>
        <taxon>Eukaryota</taxon>
        <taxon>Fungi</taxon>
        <taxon>Dikarya</taxon>
        <taxon>Ascomycota</taxon>
        <taxon>Pezizomycotina</taxon>
        <taxon>Sordariomycetes</taxon>
        <taxon>Sordariomycetidae</taxon>
        <taxon>Sordariales</taxon>
        <taxon>Naviculisporaceae</taxon>
        <taxon>Rhypophila</taxon>
    </lineage>
</organism>
<reference evidence="3" key="1">
    <citation type="journal article" date="2023" name="Mol. Phylogenet. Evol.">
        <title>Genome-scale phylogeny and comparative genomics of the fungal order Sordariales.</title>
        <authorList>
            <person name="Hensen N."/>
            <person name="Bonometti L."/>
            <person name="Westerberg I."/>
            <person name="Brannstrom I.O."/>
            <person name="Guillou S."/>
            <person name="Cros-Aarteil S."/>
            <person name="Calhoun S."/>
            <person name="Haridas S."/>
            <person name="Kuo A."/>
            <person name="Mondo S."/>
            <person name="Pangilinan J."/>
            <person name="Riley R."/>
            <person name="LaButti K."/>
            <person name="Andreopoulos B."/>
            <person name="Lipzen A."/>
            <person name="Chen C."/>
            <person name="Yan M."/>
            <person name="Daum C."/>
            <person name="Ng V."/>
            <person name="Clum A."/>
            <person name="Steindorff A."/>
            <person name="Ohm R.A."/>
            <person name="Martin F."/>
            <person name="Silar P."/>
            <person name="Natvig D.O."/>
            <person name="Lalanne C."/>
            <person name="Gautier V."/>
            <person name="Ament-Velasquez S.L."/>
            <person name="Kruys A."/>
            <person name="Hutchinson M.I."/>
            <person name="Powell A.J."/>
            <person name="Barry K."/>
            <person name="Miller A.N."/>
            <person name="Grigoriev I.V."/>
            <person name="Debuchy R."/>
            <person name="Gladieux P."/>
            <person name="Hiltunen Thoren M."/>
            <person name="Johannesson H."/>
        </authorList>
    </citation>
    <scope>NUCLEOTIDE SEQUENCE</scope>
    <source>
        <strain evidence="3">PSN293</strain>
    </source>
</reference>
<reference evidence="3" key="2">
    <citation type="submission" date="2023-05" db="EMBL/GenBank/DDBJ databases">
        <authorList>
            <consortium name="Lawrence Berkeley National Laboratory"/>
            <person name="Steindorff A."/>
            <person name="Hensen N."/>
            <person name="Bonometti L."/>
            <person name="Westerberg I."/>
            <person name="Brannstrom I.O."/>
            <person name="Guillou S."/>
            <person name="Cros-Aarteil S."/>
            <person name="Calhoun S."/>
            <person name="Haridas S."/>
            <person name="Kuo A."/>
            <person name="Mondo S."/>
            <person name="Pangilinan J."/>
            <person name="Riley R."/>
            <person name="Labutti K."/>
            <person name="Andreopoulos B."/>
            <person name="Lipzen A."/>
            <person name="Chen C."/>
            <person name="Yanf M."/>
            <person name="Daum C."/>
            <person name="Ng V."/>
            <person name="Clum A."/>
            <person name="Ohm R."/>
            <person name="Martin F."/>
            <person name="Silar P."/>
            <person name="Natvig D."/>
            <person name="Lalanne C."/>
            <person name="Gautier V."/>
            <person name="Ament-Velasquez S.L."/>
            <person name="Kruys A."/>
            <person name="Hutchinson M.I."/>
            <person name="Powell A.J."/>
            <person name="Barry K."/>
            <person name="Miller A.N."/>
            <person name="Grigoriev I.V."/>
            <person name="Debuchy R."/>
            <person name="Gladieux P."/>
            <person name="Thoren M.H."/>
            <person name="Johannesson H."/>
        </authorList>
    </citation>
    <scope>NUCLEOTIDE SEQUENCE</scope>
    <source>
        <strain evidence="3">PSN293</strain>
    </source>
</reference>
<feature type="region of interest" description="Disordered" evidence="2">
    <location>
        <begin position="312"/>
        <end position="345"/>
    </location>
</feature>
<protein>
    <submittedName>
        <fullName evidence="3">Uncharacterized protein</fullName>
    </submittedName>
</protein>
<evidence type="ECO:0000313" key="4">
    <source>
        <dbReference type="Proteomes" id="UP001301769"/>
    </source>
</evidence>
<dbReference type="EMBL" id="MU858281">
    <property type="protein sequence ID" value="KAK4207649.1"/>
    <property type="molecule type" value="Genomic_DNA"/>
</dbReference>